<evidence type="ECO:0000256" key="8">
    <source>
        <dbReference type="ARBA" id="ARBA00022777"/>
    </source>
</evidence>
<reference evidence="12 13" key="1">
    <citation type="journal article" date="2016" name="Genome Biol. Evol.">
        <title>Gene Family Evolution Reflects Adaptation to Soil Environmental Stressors in the Genome of the Collembolan Orchesella cincta.</title>
        <authorList>
            <person name="Faddeeva-Vakhrusheva A."/>
            <person name="Derks M.F."/>
            <person name="Anvar S.Y."/>
            <person name="Agamennone V."/>
            <person name="Suring W."/>
            <person name="Smit S."/>
            <person name="van Straalen N.M."/>
            <person name="Roelofs D."/>
        </authorList>
    </citation>
    <scope>NUCLEOTIDE SEQUENCE [LARGE SCALE GENOMIC DNA]</scope>
    <source>
        <tissue evidence="12">Mixed pool</tissue>
    </source>
</reference>
<dbReference type="OMA" id="NRYTDLN"/>
<evidence type="ECO:0000256" key="10">
    <source>
        <dbReference type="PROSITE-ProRule" id="PRU10141"/>
    </source>
</evidence>
<dbReference type="InterPro" id="IPR017441">
    <property type="entry name" value="Protein_kinase_ATP_BS"/>
</dbReference>
<dbReference type="GO" id="GO:0042594">
    <property type="term" value="P:response to starvation"/>
    <property type="evidence" value="ECO:0007669"/>
    <property type="project" value="UniProtKB-ARBA"/>
</dbReference>
<dbReference type="PROSITE" id="PS01351">
    <property type="entry name" value="MAPK"/>
    <property type="match status" value="1"/>
</dbReference>
<dbReference type="GO" id="GO:0050832">
    <property type="term" value="P:defense response to fungus"/>
    <property type="evidence" value="ECO:0007669"/>
    <property type="project" value="UniProtKB-ARBA"/>
</dbReference>
<dbReference type="AlphaFoldDB" id="A0A1D2MU76"/>
<keyword evidence="9 10" id="KW-0067">ATP-binding</keyword>
<dbReference type="InterPro" id="IPR008352">
    <property type="entry name" value="MAPK_HOG-like"/>
</dbReference>
<dbReference type="GO" id="GO:0042742">
    <property type="term" value="P:defense response to bacterium"/>
    <property type="evidence" value="ECO:0007669"/>
    <property type="project" value="UniProtKB-ARBA"/>
</dbReference>
<evidence type="ECO:0000256" key="6">
    <source>
        <dbReference type="ARBA" id="ARBA00022679"/>
    </source>
</evidence>
<dbReference type="GO" id="GO:0008340">
    <property type="term" value="P:determination of adult lifespan"/>
    <property type="evidence" value="ECO:0007669"/>
    <property type="project" value="UniProtKB-ARBA"/>
</dbReference>
<dbReference type="GO" id="GO:0048082">
    <property type="term" value="P:regulation of adult chitin-containing cuticle pigmentation"/>
    <property type="evidence" value="ECO:0007669"/>
    <property type="project" value="UniProtKB-ARBA"/>
</dbReference>
<evidence type="ECO:0000256" key="9">
    <source>
        <dbReference type="ARBA" id="ARBA00022840"/>
    </source>
</evidence>
<dbReference type="GO" id="GO:0003007">
    <property type="term" value="P:heart morphogenesis"/>
    <property type="evidence" value="ECO:0007669"/>
    <property type="project" value="UniProtKB-ARBA"/>
</dbReference>
<dbReference type="GO" id="GO:0045793">
    <property type="term" value="P:positive regulation of cell size"/>
    <property type="evidence" value="ECO:0007669"/>
    <property type="project" value="UniProtKB-ARBA"/>
</dbReference>
<dbReference type="GO" id="GO:0071276">
    <property type="term" value="P:cellular response to cadmium ion"/>
    <property type="evidence" value="ECO:0007669"/>
    <property type="project" value="UniProtKB-ARBA"/>
</dbReference>
<dbReference type="FunFam" id="3.30.200.20:FF:000769">
    <property type="entry name" value="Mitogen-activated protein kinase 14"/>
    <property type="match status" value="1"/>
</dbReference>
<evidence type="ECO:0000259" key="11">
    <source>
        <dbReference type="PROSITE" id="PS50011"/>
    </source>
</evidence>
<evidence type="ECO:0000256" key="2">
    <source>
        <dbReference type="ARBA" id="ARBA00008832"/>
    </source>
</evidence>
<feature type="domain" description="Protein kinase" evidence="11">
    <location>
        <begin position="23"/>
        <end position="317"/>
    </location>
</feature>
<dbReference type="GO" id="GO:0005524">
    <property type="term" value="F:ATP binding"/>
    <property type="evidence" value="ECO:0007669"/>
    <property type="project" value="UniProtKB-UniRule"/>
</dbReference>
<dbReference type="PROSITE" id="PS00107">
    <property type="entry name" value="PROTEIN_KINASE_ATP"/>
    <property type="match status" value="1"/>
</dbReference>
<proteinExistence type="inferred from homology"/>
<comment type="similarity">
    <text evidence="2">Belongs to the protein kinase superfamily. CMGC Ser/Thr protein kinase family. MAP kinase subfamily.</text>
</comment>
<dbReference type="PANTHER" id="PTHR24055">
    <property type="entry name" value="MITOGEN-ACTIVATED PROTEIN KINASE"/>
    <property type="match status" value="1"/>
</dbReference>
<organism evidence="12 13">
    <name type="scientific">Orchesella cincta</name>
    <name type="common">Springtail</name>
    <name type="synonym">Podura cincta</name>
    <dbReference type="NCBI Taxonomy" id="48709"/>
    <lineage>
        <taxon>Eukaryota</taxon>
        <taxon>Metazoa</taxon>
        <taxon>Ecdysozoa</taxon>
        <taxon>Arthropoda</taxon>
        <taxon>Hexapoda</taxon>
        <taxon>Collembola</taxon>
        <taxon>Entomobryomorpha</taxon>
        <taxon>Entomobryoidea</taxon>
        <taxon>Orchesellidae</taxon>
        <taxon>Orchesellinae</taxon>
        <taxon>Orchesella</taxon>
    </lineage>
</organism>
<evidence type="ECO:0000256" key="4">
    <source>
        <dbReference type="ARBA" id="ARBA00022527"/>
    </source>
</evidence>
<name>A0A1D2MU76_ORCCI</name>
<dbReference type="GO" id="GO:1900407">
    <property type="term" value="P:regulation of cellular response to oxidative stress"/>
    <property type="evidence" value="ECO:0007669"/>
    <property type="project" value="UniProtKB-ARBA"/>
</dbReference>
<dbReference type="STRING" id="48709.A0A1D2MU76"/>
<keyword evidence="13" id="KW-1185">Reference proteome</keyword>
<accession>A0A1D2MU76</accession>
<dbReference type="PROSITE" id="PS50011">
    <property type="entry name" value="PROTEIN_KINASE_DOM"/>
    <property type="match status" value="1"/>
</dbReference>
<dbReference type="GO" id="GO:0038001">
    <property type="term" value="P:paracrine signaling"/>
    <property type="evidence" value="ECO:0007669"/>
    <property type="project" value="UniProtKB-ARBA"/>
</dbReference>
<keyword evidence="5" id="KW-0597">Phosphoprotein</keyword>
<dbReference type="Gene3D" id="3.30.200.20">
    <property type="entry name" value="Phosphorylase Kinase, domain 1"/>
    <property type="match status" value="1"/>
</dbReference>
<dbReference type="InterPro" id="IPR050117">
    <property type="entry name" value="MAPK"/>
</dbReference>
<feature type="binding site" evidence="10">
    <location>
        <position position="62"/>
    </location>
    <ligand>
        <name>ATP</name>
        <dbReference type="ChEBI" id="CHEBI:30616"/>
    </ligand>
</feature>
<dbReference type="InterPro" id="IPR003527">
    <property type="entry name" value="MAP_kinase_CS"/>
</dbReference>
<evidence type="ECO:0000256" key="5">
    <source>
        <dbReference type="ARBA" id="ARBA00022553"/>
    </source>
</evidence>
<dbReference type="OrthoDB" id="192887at2759"/>
<comment type="caution">
    <text evidence="12">The sequence shown here is derived from an EMBL/GenBank/DDBJ whole genome shotgun (WGS) entry which is preliminary data.</text>
</comment>
<dbReference type="GO" id="GO:0042542">
    <property type="term" value="P:response to hydrogen peroxide"/>
    <property type="evidence" value="ECO:0007669"/>
    <property type="project" value="UniProtKB-ARBA"/>
</dbReference>
<dbReference type="InterPro" id="IPR000719">
    <property type="entry name" value="Prot_kinase_dom"/>
</dbReference>
<dbReference type="GO" id="GO:0034614">
    <property type="term" value="P:cellular response to reactive oxygen species"/>
    <property type="evidence" value="ECO:0007669"/>
    <property type="project" value="UniProtKB-ARBA"/>
</dbReference>
<dbReference type="SUPFAM" id="SSF56112">
    <property type="entry name" value="Protein kinase-like (PK-like)"/>
    <property type="match status" value="1"/>
</dbReference>
<keyword evidence="6" id="KW-0808">Transferase</keyword>
<evidence type="ECO:0000313" key="13">
    <source>
        <dbReference type="Proteomes" id="UP000094527"/>
    </source>
</evidence>
<dbReference type="GO" id="GO:0050776">
    <property type="term" value="P:regulation of immune response"/>
    <property type="evidence" value="ECO:0007669"/>
    <property type="project" value="UniProtKB-ARBA"/>
</dbReference>
<evidence type="ECO:0000256" key="1">
    <source>
        <dbReference type="ARBA" id="ARBA00001946"/>
    </source>
</evidence>
<dbReference type="GO" id="GO:0006955">
    <property type="term" value="P:immune response"/>
    <property type="evidence" value="ECO:0007669"/>
    <property type="project" value="UniProtKB-ARBA"/>
</dbReference>
<evidence type="ECO:0000256" key="3">
    <source>
        <dbReference type="ARBA" id="ARBA00012411"/>
    </source>
</evidence>
<comment type="cofactor">
    <cofactor evidence="1">
        <name>Mg(2+)</name>
        <dbReference type="ChEBI" id="CHEBI:18420"/>
    </cofactor>
</comment>
<dbReference type="GO" id="GO:0006970">
    <property type="term" value="P:response to osmotic stress"/>
    <property type="evidence" value="ECO:0007669"/>
    <property type="project" value="UniProtKB-ARBA"/>
</dbReference>
<sequence>MSNTRSFYTLELNKTQWTLPETYRDLTPVGSGAYGQVCSSVVVRTDEGSTTTTDAEKVAIKKLARPFQSATHAKRTYRELRMLKHMNHENVIGLIDVFTPSTTPDSSFQDVYLMTPLMGADLNNIIKTQKLSDEHVQFLIYQILRGLKYIHSAGIIHRDLKPSNIAVNEDCELRILDFGLARPTEMEMTGYVATRWYRAPEIMLNWMHYNQTVDIWSVGCIFAECLTGRVLFPGTDHIDQLIRILALVGTPQDDLLARLCSQEARVYIRSLPPMKKKDFNSVFKGANPLAIDLLEKMLELDSEERITAELALAHPYLAQYADPSDEPVSPAYDQSFEDMEAPLETWRQLVFDEIISFVPNPNNPSVQ</sequence>
<dbReference type="CDD" id="cd07851">
    <property type="entry name" value="STKc_p38"/>
    <property type="match status" value="1"/>
</dbReference>
<dbReference type="Proteomes" id="UP000094527">
    <property type="component" value="Unassembled WGS sequence"/>
</dbReference>
<dbReference type="SMART" id="SM00220">
    <property type="entry name" value="S_TKc"/>
    <property type="match status" value="1"/>
</dbReference>
<keyword evidence="4" id="KW-0723">Serine/threonine-protein kinase</keyword>
<dbReference type="EC" id="2.7.11.24" evidence="3"/>
<dbReference type="GO" id="GO:0071243">
    <property type="term" value="P:cellular response to arsenic-containing substance"/>
    <property type="evidence" value="ECO:0007669"/>
    <property type="project" value="UniProtKB-ARBA"/>
</dbReference>
<dbReference type="EMBL" id="LJIJ01000536">
    <property type="protein sequence ID" value="ODM96482.1"/>
    <property type="molecule type" value="Genomic_DNA"/>
</dbReference>
<dbReference type="GO" id="GO:0031347">
    <property type="term" value="P:regulation of defense response"/>
    <property type="evidence" value="ECO:0007669"/>
    <property type="project" value="UniProtKB-ARBA"/>
</dbReference>
<keyword evidence="7 10" id="KW-0547">Nucleotide-binding</keyword>
<evidence type="ECO:0000256" key="7">
    <source>
        <dbReference type="ARBA" id="ARBA00022741"/>
    </source>
</evidence>
<dbReference type="Pfam" id="PF00069">
    <property type="entry name" value="Pkinase"/>
    <property type="match status" value="1"/>
</dbReference>
<dbReference type="InterPro" id="IPR011009">
    <property type="entry name" value="Kinase-like_dom_sf"/>
</dbReference>
<protein>
    <recommendedName>
        <fullName evidence="3">mitogen-activated protein kinase</fullName>
        <ecNumber evidence="3">2.7.11.24</ecNumber>
    </recommendedName>
</protein>
<keyword evidence="8 12" id="KW-0418">Kinase</keyword>
<dbReference type="FunFam" id="1.10.510.10:FF:000063">
    <property type="entry name" value="Mitogen-activated protein kinase 14"/>
    <property type="match status" value="1"/>
</dbReference>
<dbReference type="GO" id="GO:0009408">
    <property type="term" value="P:response to heat"/>
    <property type="evidence" value="ECO:0007669"/>
    <property type="project" value="UniProtKB-ARBA"/>
</dbReference>
<dbReference type="PRINTS" id="PR01773">
    <property type="entry name" value="P38MAPKINASE"/>
</dbReference>
<evidence type="ECO:0000313" key="12">
    <source>
        <dbReference type="EMBL" id="ODM96482.1"/>
    </source>
</evidence>
<gene>
    <name evidence="12" type="ORF">Ocin01_10203</name>
</gene>
<dbReference type="GO" id="GO:0004707">
    <property type="term" value="F:MAP kinase activity"/>
    <property type="evidence" value="ECO:0007669"/>
    <property type="project" value="UniProtKB-EC"/>
</dbReference>
<dbReference type="Gene3D" id="1.10.510.10">
    <property type="entry name" value="Transferase(Phosphotransferase) domain 1"/>
    <property type="match status" value="1"/>
</dbReference>